<dbReference type="OrthoDB" id="2359117at2759"/>
<evidence type="ECO:0000256" key="6">
    <source>
        <dbReference type="ARBA" id="ARBA00023015"/>
    </source>
</evidence>
<dbReference type="AlphaFoldDB" id="A0A3N4M1M8"/>
<evidence type="ECO:0000256" key="3">
    <source>
        <dbReference type="ARBA" id="ARBA00006922"/>
    </source>
</evidence>
<reference evidence="10 11" key="1">
    <citation type="journal article" date="2018" name="Nat. Ecol. Evol.">
        <title>Pezizomycetes genomes reveal the molecular basis of ectomycorrhizal truffle lifestyle.</title>
        <authorList>
            <person name="Murat C."/>
            <person name="Payen T."/>
            <person name="Noel B."/>
            <person name="Kuo A."/>
            <person name="Morin E."/>
            <person name="Chen J."/>
            <person name="Kohler A."/>
            <person name="Krizsan K."/>
            <person name="Balestrini R."/>
            <person name="Da Silva C."/>
            <person name="Montanini B."/>
            <person name="Hainaut M."/>
            <person name="Levati E."/>
            <person name="Barry K.W."/>
            <person name="Belfiori B."/>
            <person name="Cichocki N."/>
            <person name="Clum A."/>
            <person name="Dockter R.B."/>
            <person name="Fauchery L."/>
            <person name="Guy J."/>
            <person name="Iotti M."/>
            <person name="Le Tacon F."/>
            <person name="Lindquist E.A."/>
            <person name="Lipzen A."/>
            <person name="Malagnac F."/>
            <person name="Mello A."/>
            <person name="Molinier V."/>
            <person name="Miyauchi S."/>
            <person name="Poulain J."/>
            <person name="Riccioni C."/>
            <person name="Rubini A."/>
            <person name="Sitrit Y."/>
            <person name="Splivallo R."/>
            <person name="Traeger S."/>
            <person name="Wang M."/>
            <person name="Zifcakova L."/>
            <person name="Wipf D."/>
            <person name="Zambonelli A."/>
            <person name="Paolocci F."/>
            <person name="Nowrousian M."/>
            <person name="Ottonello S."/>
            <person name="Baldrian P."/>
            <person name="Spatafora J.W."/>
            <person name="Henrissat B."/>
            <person name="Nagy L.G."/>
            <person name="Aury J.M."/>
            <person name="Wincker P."/>
            <person name="Grigoriev I.V."/>
            <person name="Bonfante P."/>
            <person name="Martin F.M."/>
        </authorList>
    </citation>
    <scope>NUCLEOTIDE SEQUENCE [LARGE SCALE GENOMIC DNA]</scope>
    <source>
        <strain evidence="10 11">ATCC MYA-4762</strain>
    </source>
</reference>
<dbReference type="EMBL" id="ML121528">
    <property type="protein sequence ID" value="RPB28960.1"/>
    <property type="molecule type" value="Genomic_DNA"/>
</dbReference>
<keyword evidence="11" id="KW-1185">Reference proteome</keyword>
<comment type="similarity">
    <text evidence="3">Belongs to the WHI5/NRM1 family.</text>
</comment>
<evidence type="ECO:0000256" key="9">
    <source>
        <dbReference type="SAM" id="MobiDB-lite"/>
    </source>
</evidence>
<feature type="region of interest" description="Disordered" evidence="9">
    <location>
        <begin position="159"/>
        <end position="300"/>
    </location>
</feature>
<gene>
    <name evidence="10" type="ORF">L211DRAFT_250711</name>
</gene>
<dbReference type="InterPro" id="IPR039198">
    <property type="entry name" value="Srl3/Whi5"/>
</dbReference>
<keyword evidence="8" id="KW-0539">Nucleus</keyword>
<evidence type="ECO:0000256" key="1">
    <source>
        <dbReference type="ARBA" id="ARBA00004123"/>
    </source>
</evidence>
<name>A0A3N4M1M8_9PEZI</name>
<keyword evidence="6" id="KW-0805">Transcription regulation</keyword>
<dbReference type="Pfam" id="PF08528">
    <property type="entry name" value="Whi5"/>
    <property type="match status" value="1"/>
</dbReference>
<evidence type="ECO:0000256" key="8">
    <source>
        <dbReference type="ARBA" id="ARBA00023242"/>
    </source>
</evidence>
<evidence type="ECO:0000256" key="5">
    <source>
        <dbReference type="ARBA" id="ARBA00022491"/>
    </source>
</evidence>
<organism evidence="10 11">
    <name type="scientific">Terfezia boudieri ATCC MYA-4762</name>
    <dbReference type="NCBI Taxonomy" id="1051890"/>
    <lineage>
        <taxon>Eukaryota</taxon>
        <taxon>Fungi</taxon>
        <taxon>Dikarya</taxon>
        <taxon>Ascomycota</taxon>
        <taxon>Pezizomycotina</taxon>
        <taxon>Pezizomycetes</taxon>
        <taxon>Pezizales</taxon>
        <taxon>Pezizaceae</taxon>
        <taxon>Terfezia</taxon>
    </lineage>
</organism>
<keyword evidence="5" id="KW-0678">Repressor</keyword>
<dbReference type="GO" id="GO:0000082">
    <property type="term" value="P:G1/S transition of mitotic cell cycle"/>
    <property type="evidence" value="ECO:0007669"/>
    <property type="project" value="InterPro"/>
</dbReference>
<dbReference type="InParanoid" id="A0A3N4M1M8"/>
<dbReference type="GO" id="GO:0003712">
    <property type="term" value="F:transcription coregulator activity"/>
    <property type="evidence" value="ECO:0007669"/>
    <property type="project" value="TreeGrafter"/>
</dbReference>
<feature type="compositionally biased region" description="Basic residues" evidence="9">
    <location>
        <begin position="223"/>
        <end position="240"/>
    </location>
</feature>
<feature type="compositionally biased region" description="Low complexity" evidence="9">
    <location>
        <begin position="279"/>
        <end position="290"/>
    </location>
</feature>
<evidence type="ECO:0000313" key="10">
    <source>
        <dbReference type="EMBL" id="RPB28960.1"/>
    </source>
</evidence>
<feature type="compositionally biased region" description="Low complexity" evidence="9">
    <location>
        <begin position="159"/>
        <end position="195"/>
    </location>
</feature>
<dbReference type="GO" id="GO:0033309">
    <property type="term" value="C:SBF transcription complex"/>
    <property type="evidence" value="ECO:0007669"/>
    <property type="project" value="TreeGrafter"/>
</dbReference>
<sequence length="357" mass="39009">MSLSNLGGAVDPGRIQELSTQLRTRLKYARIKVDNNWTTKSLDQVESIYHSNHNSPARGSNSNGLPTLKFKRDSPPAPADGPMDFGPPIHRAPGGRRGHSRTNSVPGNQKYGEVGIGVGGQGIHGPVGGAGQGNEKTYESFWKERAPFTTKMLEKMTTTTGGTQCQSGGSYQQQGQGQGQGQHQQSQYGQQYPPHHNNHHHHPPQQPYTQMESLAPGEESGHARGHYPPPHHNHPNHHLHPQPQQQQATTYFPSHRTIRAPPTLTPSHSNLSTYSERSTTTTIQTPATPIRHPTLSRGASSKSAEEEAVESLMFLMSSPGNSSTQRREPRIVQGYALNMHRRGSILSKENSNGWGGG</sequence>
<proteinExistence type="inferred from homology"/>
<protein>
    <submittedName>
        <fullName evidence="10">Uncharacterized protein</fullName>
    </submittedName>
</protein>
<dbReference type="InterPro" id="IPR013734">
    <property type="entry name" value="TF_Nrm1/Whi5"/>
</dbReference>
<evidence type="ECO:0000256" key="2">
    <source>
        <dbReference type="ARBA" id="ARBA00004496"/>
    </source>
</evidence>
<evidence type="ECO:0000313" key="11">
    <source>
        <dbReference type="Proteomes" id="UP000267821"/>
    </source>
</evidence>
<keyword evidence="7" id="KW-0804">Transcription</keyword>
<dbReference type="STRING" id="1051890.A0A3N4M1M8"/>
<accession>A0A3N4M1M8</accession>
<feature type="region of interest" description="Disordered" evidence="9">
    <location>
        <begin position="51"/>
        <end position="111"/>
    </location>
</feature>
<comment type="subcellular location">
    <subcellularLocation>
        <location evidence="2">Cytoplasm</location>
    </subcellularLocation>
    <subcellularLocation>
        <location evidence="1">Nucleus</location>
    </subcellularLocation>
</comment>
<evidence type="ECO:0000256" key="4">
    <source>
        <dbReference type="ARBA" id="ARBA00022490"/>
    </source>
</evidence>
<dbReference type="Proteomes" id="UP000267821">
    <property type="component" value="Unassembled WGS sequence"/>
</dbReference>
<feature type="compositionally biased region" description="Polar residues" evidence="9">
    <location>
        <begin position="51"/>
        <end position="65"/>
    </location>
</feature>
<dbReference type="PANTHER" id="PTHR28246">
    <property type="entry name" value="G1-SPECIFIC TRANSCRIPTIONAL REPRESSOR WHI5-RELATED"/>
    <property type="match status" value="1"/>
</dbReference>
<evidence type="ECO:0000256" key="7">
    <source>
        <dbReference type="ARBA" id="ARBA00023163"/>
    </source>
</evidence>
<feature type="compositionally biased region" description="Polar residues" evidence="9">
    <location>
        <begin position="265"/>
        <end position="278"/>
    </location>
</feature>
<keyword evidence="4" id="KW-0963">Cytoplasm</keyword>
<dbReference type="GO" id="GO:0005737">
    <property type="term" value="C:cytoplasm"/>
    <property type="evidence" value="ECO:0007669"/>
    <property type="project" value="UniProtKB-SubCell"/>
</dbReference>
<dbReference type="PANTHER" id="PTHR28246:SF1">
    <property type="entry name" value="G1-SPECIFIC TRANSCRIPTIONAL REPRESSOR WHI5-RELATED"/>
    <property type="match status" value="1"/>
</dbReference>